<dbReference type="OrthoDB" id="6142015at2759"/>
<gene>
    <name evidence="1" type="ORF">RFI_25991</name>
</gene>
<evidence type="ECO:0000313" key="1">
    <source>
        <dbReference type="EMBL" id="ETO11389.1"/>
    </source>
</evidence>
<name>X6MC26_RETFI</name>
<sequence length="305" mass="35739">ILNLYKSIGMIPRAEHVLICKKTTTEEEIECLLLRALLCTRQFEKDSAQASLYCLVWPEKLAKKTQAKVVKLLQRMLLQHSELQRMKQYLFAVVSSNMGNDVTGVLRLFQLECTFDESIYSFDVEEELYTKQLSSFLHDKSNRKPFIQLYASNNIGMGKTWKIQEDIEKYQKECKIENICVRLNSSAIDWKWTVNTFWQYHPCKFDQNLEENVDNIRKKKHQTASSEDTLVIYHLDISSCVNRDINDFLFQLLYLQHIDTDCSSFHVNPNMAFFIEIPSQFDSLKGNAKDILYTLFPNLIFPQSL</sequence>
<evidence type="ECO:0000313" key="2">
    <source>
        <dbReference type="Proteomes" id="UP000023152"/>
    </source>
</evidence>
<dbReference type="Proteomes" id="UP000023152">
    <property type="component" value="Unassembled WGS sequence"/>
</dbReference>
<reference evidence="1 2" key="1">
    <citation type="journal article" date="2013" name="Curr. Biol.">
        <title>The Genome of the Foraminiferan Reticulomyxa filosa.</title>
        <authorList>
            <person name="Glockner G."/>
            <person name="Hulsmann N."/>
            <person name="Schleicher M."/>
            <person name="Noegel A.A."/>
            <person name="Eichinger L."/>
            <person name="Gallinger C."/>
            <person name="Pawlowski J."/>
            <person name="Sierra R."/>
            <person name="Euteneuer U."/>
            <person name="Pillet L."/>
            <person name="Moustafa A."/>
            <person name="Platzer M."/>
            <person name="Groth M."/>
            <person name="Szafranski K."/>
            <person name="Schliwa M."/>
        </authorList>
    </citation>
    <scope>NUCLEOTIDE SEQUENCE [LARGE SCALE GENOMIC DNA]</scope>
</reference>
<accession>X6MC26</accession>
<feature type="non-terminal residue" evidence="1">
    <location>
        <position position="1"/>
    </location>
</feature>
<protein>
    <submittedName>
        <fullName evidence="1">Uncharacterized protein</fullName>
    </submittedName>
</protein>
<dbReference type="AlphaFoldDB" id="X6MC26"/>
<comment type="caution">
    <text evidence="1">The sequence shown here is derived from an EMBL/GenBank/DDBJ whole genome shotgun (WGS) entry which is preliminary data.</text>
</comment>
<proteinExistence type="predicted"/>
<dbReference type="EMBL" id="ASPP01022531">
    <property type="protein sequence ID" value="ETO11389.1"/>
    <property type="molecule type" value="Genomic_DNA"/>
</dbReference>
<keyword evidence="2" id="KW-1185">Reference proteome</keyword>
<organism evidence="1 2">
    <name type="scientific">Reticulomyxa filosa</name>
    <dbReference type="NCBI Taxonomy" id="46433"/>
    <lineage>
        <taxon>Eukaryota</taxon>
        <taxon>Sar</taxon>
        <taxon>Rhizaria</taxon>
        <taxon>Retaria</taxon>
        <taxon>Foraminifera</taxon>
        <taxon>Monothalamids</taxon>
        <taxon>Reticulomyxidae</taxon>
        <taxon>Reticulomyxa</taxon>
    </lineage>
</organism>